<dbReference type="CDD" id="cd07438">
    <property type="entry name" value="PHP_HisPPase_AMP"/>
    <property type="match status" value="1"/>
</dbReference>
<sequence length="307" mass="33956">MYCFTKTVKGEFSSAPIIRRYFMEFIDLHVHSSASDGTLAPGLVTELALEKGLYAYALTDHDTTDGIDEAVRAAAGTGLEVIPGTELSCIYEGKEIHIIGLFIDHHSPELVRALTQLRKDRDNRNMEMLSLFQKDGFMITEDALTKGGSLSVITRAHFARALMEAGYVSTMEQAFKKYLEHGRKYCPPKKTVPPAEAIRLILDAGGFPALAHPVQYKLGWEKTGRMIAGLKEMGLKGIEVYYSSHTQNDSMRLREMCLRFRLLPTGGSDFHGSNKPDISIGSGRGGLRISRLLLDDIKKTLAKDAGN</sequence>
<name>A0ABC9TRD1_CLOSY</name>
<dbReference type="InterPro" id="IPR016195">
    <property type="entry name" value="Pol/histidinol_Pase-like"/>
</dbReference>
<proteinExistence type="predicted"/>
<dbReference type="Gene3D" id="1.10.150.650">
    <property type="match status" value="1"/>
</dbReference>
<dbReference type="Gene3D" id="3.20.20.140">
    <property type="entry name" value="Metal-dependent hydrolases"/>
    <property type="match status" value="1"/>
</dbReference>
<dbReference type="InterPro" id="IPR004013">
    <property type="entry name" value="PHP_dom"/>
</dbReference>
<dbReference type="InterPro" id="IPR052018">
    <property type="entry name" value="PHP_domain"/>
</dbReference>
<dbReference type="SMART" id="SM00481">
    <property type="entry name" value="POLIIIAc"/>
    <property type="match status" value="1"/>
</dbReference>
<evidence type="ECO:0000313" key="3">
    <source>
        <dbReference type="Proteomes" id="UP000016491"/>
    </source>
</evidence>
<dbReference type="Pfam" id="PF02811">
    <property type="entry name" value="PHP"/>
    <property type="match status" value="1"/>
</dbReference>
<protein>
    <submittedName>
        <fullName evidence="2">PHP domain protein</fullName>
    </submittedName>
</protein>
<dbReference type="Proteomes" id="UP000016491">
    <property type="component" value="Unassembled WGS sequence"/>
</dbReference>
<dbReference type="InterPro" id="IPR003141">
    <property type="entry name" value="Pol/His_phosphatase_N"/>
</dbReference>
<gene>
    <name evidence="2" type="ORF">CLOSYM_04522</name>
</gene>
<dbReference type="SUPFAM" id="SSF89550">
    <property type="entry name" value="PHP domain-like"/>
    <property type="match status" value="1"/>
</dbReference>
<comment type="caution">
    <text evidence="2">The sequence shown here is derived from an EMBL/GenBank/DDBJ whole genome shotgun (WGS) entry which is preliminary data.</text>
</comment>
<reference evidence="2 3" key="1">
    <citation type="submission" date="2013-07" db="EMBL/GenBank/DDBJ databases">
        <authorList>
            <person name="Weinstock G."/>
            <person name="Sodergren E."/>
            <person name="Wylie T."/>
            <person name="Fulton L."/>
            <person name="Fulton R."/>
            <person name="Fronick C."/>
            <person name="O'Laughlin M."/>
            <person name="Godfrey J."/>
            <person name="Miner T."/>
            <person name="Herter B."/>
            <person name="Appelbaum E."/>
            <person name="Cordes M."/>
            <person name="Lek S."/>
            <person name="Wollam A."/>
            <person name="Pepin K.H."/>
            <person name="Palsikar V.B."/>
            <person name="Mitreva M."/>
            <person name="Wilson R.K."/>
        </authorList>
    </citation>
    <scope>NUCLEOTIDE SEQUENCE [LARGE SCALE GENOMIC DNA]</scope>
    <source>
        <strain evidence="2 3">ATCC 14940</strain>
    </source>
</reference>
<dbReference type="PANTHER" id="PTHR42924">
    <property type="entry name" value="EXONUCLEASE"/>
    <property type="match status" value="1"/>
</dbReference>
<accession>A0ABC9TRD1</accession>
<dbReference type="EMBL" id="AWSU01000359">
    <property type="protein sequence ID" value="ERI73908.1"/>
    <property type="molecule type" value="Genomic_DNA"/>
</dbReference>
<dbReference type="AlphaFoldDB" id="A0ABC9TRD1"/>
<evidence type="ECO:0000259" key="1">
    <source>
        <dbReference type="SMART" id="SM00481"/>
    </source>
</evidence>
<organism evidence="2 3">
    <name type="scientific">[Clostridium] symbiosum ATCC 14940</name>
    <dbReference type="NCBI Taxonomy" id="411472"/>
    <lineage>
        <taxon>Bacteria</taxon>
        <taxon>Bacillati</taxon>
        <taxon>Bacillota</taxon>
        <taxon>Clostridia</taxon>
        <taxon>Lachnospirales</taxon>
        <taxon>Lachnospiraceae</taxon>
        <taxon>Otoolea</taxon>
    </lineage>
</organism>
<dbReference type="PANTHER" id="PTHR42924:SF3">
    <property type="entry name" value="POLYMERASE_HISTIDINOL PHOSPHATASE N-TERMINAL DOMAIN-CONTAINING PROTEIN"/>
    <property type="match status" value="1"/>
</dbReference>
<evidence type="ECO:0000313" key="2">
    <source>
        <dbReference type="EMBL" id="ERI73908.1"/>
    </source>
</evidence>
<feature type="domain" description="Polymerase/histidinol phosphatase N-terminal" evidence="1">
    <location>
        <begin position="26"/>
        <end position="91"/>
    </location>
</feature>